<accession>A0A5E4QG57</accession>
<feature type="domain" description="Amino acid transporter transmembrane" evidence="8">
    <location>
        <begin position="306"/>
        <end position="362"/>
    </location>
</feature>
<dbReference type="InterPro" id="IPR013057">
    <property type="entry name" value="AA_transpt_TM"/>
</dbReference>
<reference evidence="9 10" key="1">
    <citation type="submission" date="2017-07" db="EMBL/GenBank/DDBJ databases">
        <authorList>
            <person name="Talla V."/>
            <person name="Backstrom N."/>
        </authorList>
    </citation>
    <scope>NUCLEOTIDE SEQUENCE [LARGE SCALE GENOMIC DNA]</scope>
</reference>
<feature type="domain" description="Amino acid transporter transmembrane" evidence="8">
    <location>
        <begin position="402"/>
        <end position="604"/>
    </location>
</feature>
<organism evidence="9 10">
    <name type="scientific">Leptidea sinapis</name>
    <dbReference type="NCBI Taxonomy" id="189913"/>
    <lineage>
        <taxon>Eukaryota</taxon>
        <taxon>Metazoa</taxon>
        <taxon>Ecdysozoa</taxon>
        <taxon>Arthropoda</taxon>
        <taxon>Hexapoda</taxon>
        <taxon>Insecta</taxon>
        <taxon>Pterygota</taxon>
        <taxon>Neoptera</taxon>
        <taxon>Endopterygota</taxon>
        <taxon>Lepidoptera</taxon>
        <taxon>Glossata</taxon>
        <taxon>Ditrysia</taxon>
        <taxon>Papilionoidea</taxon>
        <taxon>Pieridae</taxon>
        <taxon>Dismorphiinae</taxon>
        <taxon>Leptidea</taxon>
    </lineage>
</organism>
<evidence type="ECO:0000259" key="8">
    <source>
        <dbReference type="Pfam" id="PF01490"/>
    </source>
</evidence>
<dbReference type="PANTHER" id="PTHR22950:SF349">
    <property type="entry name" value="AMINO ACID TRANSPORTER TRANSMEMBRANE DOMAIN-CONTAINING PROTEIN"/>
    <property type="match status" value="1"/>
</dbReference>
<evidence type="ECO:0000256" key="5">
    <source>
        <dbReference type="SAM" id="MobiDB-lite"/>
    </source>
</evidence>
<feature type="transmembrane region" description="Helical" evidence="6">
    <location>
        <begin position="282"/>
        <end position="299"/>
    </location>
</feature>
<dbReference type="EMBL" id="FZQP02002890">
    <property type="protein sequence ID" value="VVC96796.1"/>
    <property type="molecule type" value="Genomic_DNA"/>
</dbReference>
<proteinExistence type="predicted"/>
<evidence type="ECO:0000256" key="6">
    <source>
        <dbReference type="SAM" id="Phobius"/>
    </source>
</evidence>
<dbReference type="Proteomes" id="UP000324832">
    <property type="component" value="Unassembled WGS sequence"/>
</dbReference>
<feature type="signal peptide" evidence="7">
    <location>
        <begin position="1"/>
        <end position="16"/>
    </location>
</feature>
<protein>
    <recommendedName>
        <fullName evidence="8">Amino acid transporter transmembrane domain-containing protein</fullName>
    </recommendedName>
</protein>
<feature type="region of interest" description="Disordered" evidence="5">
    <location>
        <begin position="129"/>
        <end position="166"/>
    </location>
</feature>
<keyword evidence="4 6" id="KW-0472">Membrane</keyword>
<evidence type="ECO:0000256" key="7">
    <source>
        <dbReference type="SAM" id="SignalP"/>
    </source>
</evidence>
<keyword evidence="10" id="KW-1185">Reference proteome</keyword>
<keyword evidence="3 6" id="KW-1133">Transmembrane helix</keyword>
<feature type="transmembrane region" description="Helical" evidence="6">
    <location>
        <begin position="439"/>
        <end position="462"/>
    </location>
</feature>
<gene>
    <name evidence="9" type="ORF">LSINAPIS_LOCUS8213</name>
</gene>
<evidence type="ECO:0000256" key="3">
    <source>
        <dbReference type="ARBA" id="ARBA00022989"/>
    </source>
</evidence>
<evidence type="ECO:0000256" key="1">
    <source>
        <dbReference type="ARBA" id="ARBA00004141"/>
    </source>
</evidence>
<feature type="compositionally biased region" description="Basic residues" evidence="5">
    <location>
        <begin position="129"/>
        <end position="139"/>
    </location>
</feature>
<feature type="transmembrane region" description="Helical" evidence="6">
    <location>
        <begin position="331"/>
        <end position="355"/>
    </location>
</feature>
<evidence type="ECO:0000313" key="9">
    <source>
        <dbReference type="EMBL" id="VVC96796.1"/>
    </source>
</evidence>
<evidence type="ECO:0000256" key="4">
    <source>
        <dbReference type="ARBA" id="ARBA00023136"/>
    </source>
</evidence>
<dbReference type="GO" id="GO:0015179">
    <property type="term" value="F:L-amino acid transmembrane transporter activity"/>
    <property type="evidence" value="ECO:0007669"/>
    <property type="project" value="TreeGrafter"/>
</dbReference>
<evidence type="ECO:0000256" key="2">
    <source>
        <dbReference type="ARBA" id="ARBA00022692"/>
    </source>
</evidence>
<dbReference type="PANTHER" id="PTHR22950">
    <property type="entry name" value="AMINO ACID TRANSPORTER"/>
    <property type="match status" value="1"/>
</dbReference>
<evidence type="ECO:0000313" key="10">
    <source>
        <dbReference type="Proteomes" id="UP000324832"/>
    </source>
</evidence>
<feature type="transmembrane region" description="Helical" evidence="6">
    <location>
        <begin position="586"/>
        <end position="604"/>
    </location>
</feature>
<sequence length="666" mass="75748">MDSWLFKIILFQLTLCAINVYSEKSVRELLEKVYDKAESNHQPLIVVLDCSVLKQKEKDIQPRAIPEDDILSGDGNKPKPKKIDGKLITKLKKSVANYVQQETLTDSNSMEEETQMKDYYKVLPHHKLSQKPKKNHYKGLFKVPPNQKVSSNKARGNSRPTIYRQGDYSPDNILDSPVVKSLLRISNDLRCNARDECMDACKEKFSKKKKLKCKMQMSGYLQRITCVVATVYYSITEAKSIQAAPAWKGLEGFFRSCGVCMYSLDGVSIALPVENNMREPQYIGNFFMGFVVFVLPAAIETMVNLIEATGHLVKGCLGGGILGIHEAFMKCGLWTSVFVTIVFGFYISYCLHILVNSAQTLYQRLHIPEMSFPDVAEASLEHGPFPKLRKYSKWFSTVPAWKDAVGFFEFSGIVIFSMEGVGVTLPIENNMKDPKKFPIVIALGMTIVLSFLITVGFFGYWGFGEQSISPVTLNFPNDVFPMVLKCLMGFMIFITFALNFWAPFNLVWFYVSKKHDPKKHWIWERVYRATFVTVITAIAIAFPNIGNLMGLLGAFALSNMGFIFPAVIDLLVIWTDPGLGKWKWRLWKNCLIFVTGILLFFAGIKFRSEESSIKFKRPFHVKHFNLFDFGDAYILKYFQTILNLYLSGTIGVNFEQNIGDLKETID</sequence>
<feature type="transmembrane region" description="Helical" evidence="6">
    <location>
        <begin position="482"/>
        <end position="504"/>
    </location>
</feature>
<comment type="subcellular location">
    <subcellularLocation>
        <location evidence="1">Membrane</location>
        <topology evidence="1">Multi-pass membrane protein</topology>
    </subcellularLocation>
</comment>
<feature type="transmembrane region" description="Helical" evidence="6">
    <location>
        <begin position="551"/>
        <end position="574"/>
    </location>
</feature>
<keyword evidence="7" id="KW-0732">Signal</keyword>
<feature type="compositionally biased region" description="Polar residues" evidence="5">
    <location>
        <begin position="147"/>
        <end position="160"/>
    </location>
</feature>
<feature type="transmembrane region" description="Helical" evidence="6">
    <location>
        <begin position="525"/>
        <end position="545"/>
    </location>
</feature>
<dbReference type="GO" id="GO:0005774">
    <property type="term" value="C:vacuolar membrane"/>
    <property type="evidence" value="ECO:0007669"/>
    <property type="project" value="TreeGrafter"/>
</dbReference>
<dbReference type="AlphaFoldDB" id="A0A5E4QG57"/>
<feature type="chain" id="PRO_5022700145" description="Amino acid transporter transmembrane domain-containing protein" evidence="7">
    <location>
        <begin position="17"/>
        <end position="666"/>
    </location>
</feature>
<feature type="transmembrane region" description="Helical" evidence="6">
    <location>
        <begin position="404"/>
        <end position="427"/>
    </location>
</feature>
<dbReference type="Pfam" id="PF01490">
    <property type="entry name" value="Aa_trans"/>
    <property type="match status" value="2"/>
</dbReference>
<keyword evidence="2 6" id="KW-0812">Transmembrane</keyword>
<name>A0A5E4QG57_9NEOP</name>
<feature type="region of interest" description="Disordered" evidence="5">
    <location>
        <begin position="64"/>
        <end position="84"/>
    </location>
</feature>